<evidence type="ECO:0000313" key="4">
    <source>
        <dbReference type="Proteomes" id="UP000266305"/>
    </source>
</evidence>
<name>A0AAX1UNE4_CERSP</name>
<evidence type="ECO:0000256" key="1">
    <source>
        <dbReference type="ARBA" id="ARBA00009673"/>
    </source>
</evidence>
<dbReference type="Proteomes" id="UP000266305">
    <property type="component" value="Unassembled WGS sequence"/>
</dbReference>
<gene>
    <name evidence="2" type="primary">dtd</name>
    <name evidence="3" type="ORF">D1114_08360</name>
</gene>
<keyword evidence="2" id="KW-0820">tRNA-binding</keyword>
<evidence type="ECO:0000256" key="2">
    <source>
        <dbReference type="HAMAP-Rule" id="MF_00518"/>
    </source>
</evidence>
<comment type="caution">
    <text evidence="3">The sequence shown here is derived from an EMBL/GenBank/DDBJ whole genome shotgun (WGS) entry which is preliminary data.</text>
</comment>
<dbReference type="GO" id="GO:0106026">
    <property type="term" value="F:Gly-tRNA(Ala) deacylase activity"/>
    <property type="evidence" value="ECO:0007669"/>
    <property type="project" value="UniProtKB-UniRule"/>
</dbReference>
<dbReference type="EC" id="3.1.1.96" evidence="2"/>
<dbReference type="GO" id="GO:0019478">
    <property type="term" value="P:D-amino acid catabolic process"/>
    <property type="evidence" value="ECO:0007669"/>
    <property type="project" value="UniProtKB-UniRule"/>
</dbReference>
<comment type="similarity">
    <text evidence="1 2">Belongs to the DTD family.</text>
</comment>
<dbReference type="EMBL" id="QWGP01000006">
    <property type="protein sequence ID" value="RHZ96127.1"/>
    <property type="molecule type" value="Genomic_DNA"/>
</dbReference>
<dbReference type="Gene3D" id="3.50.80.10">
    <property type="entry name" value="D-tyrosyl-tRNA(Tyr) deacylase"/>
    <property type="match status" value="1"/>
</dbReference>
<comment type="domain">
    <text evidence="2">A Gly-cisPro motif from one monomer fits into the active site of the other monomer to allow specific chiral rejection of L-amino acids.</text>
</comment>
<proteinExistence type="inferred from homology"/>
<dbReference type="RefSeq" id="WP_118999845.1">
    <property type="nucleotide sequence ID" value="NZ_QWGP01000006.1"/>
</dbReference>
<organism evidence="3 4">
    <name type="scientific">Cereibacter sphaeroides</name>
    <name type="common">Rhodobacter sphaeroides</name>
    <dbReference type="NCBI Taxonomy" id="1063"/>
    <lineage>
        <taxon>Bacteria</taxon>
        <taxon>Pseudomonadati</taxon>
        <taxon>Pseudomonadota</taxon>
        <taxon>Alphaproteobacteria</taxon>
        <taxon>Rhodobacterales</taxon>
        <taxon>Paracoccaceae</taxon>
        <taxon>Cereibacter</taxon>
    </lineage>
</organism>
<keyword evidence="2" id="KW-0963">Cytoplasm</keyword>
<dbReference type="HAMAP" id="MF_00518">
    <property type="entry name" value="Deacylase_Dtd"/>
    <property type="match status" value="1"/>
</dbReference>
<comment type="subunit">
    <text evidence="2">Homodimer.</text>
</comment>
<dbReference type="GO" id="GO:0043908">
    <property type="term" value="F:Ser(Gly)-tRNA(Ala) hydrolase activity"/>
    <property type="evidence" value="ECO:0007669"/>
    <property type="project" value="UniProtKB-UniRule"/>
</dbReference>
<accession>A0AAX1UNE4</accession>
<comment type="function">
    <text evidence="2">An aminoacyl-tRNA editing enzyme that deacylates mischarged D-aminoacyl-tRNAs. Also deacylates mischarged glycyl-tRNA(Ala), protecting cells against glycine mischarging by AlaRS. Acts via tRNA-based rather than protein-based catalysis; rejects L-amino acids rather than detecting D-amino acids in the active site. By recycling D-aminoacyl-tRNA to D-amino acids and free tRNA molecules, this enzyme counteracts the toxicity associated with the formation of D-aminoacyl-tRNA entities in vivo and helps enforce protein L-homochirality.</text>
</comment>
<dbReference type="GO" id="GO:0005737">
    <property type="term" value="C:cytoplasm"/>
    <property type="evidence" value="ECO:0007669"/>
    <property type="project" value="UniProtKB-SubCell"/>
</dbReference>
<dbReference type="PANTHER" id="PTHR10472:SF5">
    <property type="entry name" value="D-AMINOACYL-TRNA DEACYLASE 1"/>
    <property type="match status" value="1"/>
</dbReference>
<dbReference type="InterPro" id="IPR003732">
    <property type="entry name" value="Daa-tRNA_deacyls_DTD"/>
</dbReference>
<keyword evidence="2" id="KW-0694">RNA-binding</keyword>
<sequence>MRALIQRVSEASVTVEGECLGEIGPGLLILVCAMQSDGEAQASALAARIAKLRIFRDEAGKMNRSVRDTGGAALVVSQFTLAADTSRGNRPGFSAAAPPADGERLYRHFAAEIAACGIPTATGRFGADMKVRLLNDGPVTIWMES</sequence>
<evidence type="ECO:0000313" key="3">
    <source>
        <dbReference type="EMBL" id="RHZ96127.1"/>
    </source>
</evidence>
<reference evidence="3 4" key="1">
    <citation type="submission" date="2018-08" db="EMBL/GenBank/DDBJ databases">
        <title>Draft genome sequence of Rhodobacter sphaeroides FY.</title>
        <authorList>
            <person name="Rayyan A."/>
            <person name="Meyer T.E."/>
            <person name="Kyndt J.A."/>
        </authorList>
    </citation>
    <scope>NUCLEOTIDE SEQUENCE [LARGE SCALE GENOMIC DNA]</scope>
    <source>
        <strain evidence="3 4">FY</strain>
    </source>
</reference>
<dbReference type="Pfam" id="PF02580">
    <property type="entry name" value="Tyr_Deacylase"/>
    <property type="match status" value="1"/>
</dbReference>
<comment type="catalytic activity">
    <reaction evidence="2">
        <text>glycyl-tRNA(Ala) + H2O = tRNA(Ala) + glycine + H(+)</text>
        <dbReference type="Rhea" id="RHEA:53744"/>
        <dbReference type="Rhea" id="RHEA-COMP:9657"/>
        <dbReference type="Rhea" id="RHEA-COMP:13640"/>
        <dbReference type="ChEBI" id="CHEBI:15377"/>
        <dbReference type="ChEBI" id="CHEBI:15378"/>
        <dbReference type="ChEBI" id="CHEBI:57305"/>
        <dbReference type="ChEBI" id="CHEBI:78442"/>
        <dbReference type="ChEBI" id="CHEBI:78522"/>
    </reaction>
</comment>
<feature type="short sequence motif" description="Gly-cisPro motif, important for rejection of L-amino acids" evidence="2">
    <location>
        <begin position="137"/>
        <end position="138"/>
    </location>
</feature>
<dbReference type="GO" id="GO:0000049">
    <property type="term" value="F:tRNA binding"/>
    <property type="evidence" value="ECO:0007669"/>
    <property type="project" value="UniProtKB-UniRule"/>
</dbReference>
<keyword evidence="2" id="KW-0378">Hydrolase</keyword>
<dbReference type="FunFam" id="3.50.80.10:FF:000001">
    <property type="entry name" value="D-aminoacyl-tRNA deacylase"/>
    <property type="match status" value="1"/>
</dbReference>
<dbReference type="AlphaFoldDB" id="A0AAX1UNE4"/>
<protein>
    <recommendedName>
        <fullName evidence="2">D-aminoacyl-tRNA deacylase</fullName>
        <shortName evidence="2">DTD</shortName>
        <ecNumber evidence="2">3.1.1.96</ecNumber>
    </recommendedName>
    <alternativeName>
        <fullName evidence="2">Gly-tRNA(Ala) deacylase</fullName>
        <ecNumber evidence="2">3.1.1.-</ecNumber>
    </alternativeName>
</protein>
<dbReference type="GO" id="GO:0051500">
    <property type="term" value="F:D-tyrosyl-tRNA(Tyr) deacylase activity"/>
    <property type="evidence" value="ECO:0007669"/>
    <property type="project" value="TreeGrafter"/>
</dbReference>
<dbReference type="InterPro" id="IPR023509">
    <property type="entry name" value="DTD-like_sf"/>
</dbReference>
<comment type="subcellular location">
    <subcellularLocation>
        <location evidence="2">Cytoplasm</location>
    </subcellularLocation>
</comment>
<dbReference type="NCBIfam" id="TIGR00256">
    <property type="entry name" value="D-aminoacyl-tRNA deacylase"/>
    <property type="match status" value="1"/>
</dbReference>
<dbReference type="SUPFAM" id="SSF69500">
    <property type="entry name" value="DTD-like"/>
    <property type="match status" value="1"/>
</dbReference>
<comment type="catalytic activity">
    <reaction evidence="2">
        <text>a D-aminoacyl-tRNA + H2O = a tRNA + a D-alpha-amino acid + H(+)</text>
        <dbReference type="Rhea" id="RHEA:13953"/>
        <dbReference type="Rhea" id="RHEA-COMP:10123"/>
        <dbReference type="Rhea" id="RHEA-COMP:10124"/>
        <dbReference type="ChEBI" id="CHEBI:15377"/>
        <dbReference type="ChEBI" id="CHEBI:15378"/>
        <dbReference type="ChEBI" id="CHEBI:59871"/>
        <dbReference type="ChEBI" id="CHEBI:78442"/>
        <dbReference type="ChEBI" id="CHEBI:79333"/>
        <dbReference type="EC" id="3.1.1.96"/>
    </reaction>
</comment>
<dbReference type="EC" id="3.1.1.-" evidence="2"/>
<dbReference type="PANTHER" id="PTHR10472">
    <property type="entry name" value="D-TYROSYL-TRNA TYR DEACYLASE"/>
    <property type="match status" value="1"/>
</dbReference>